<keyword evidence="4" id="KW-1185">Reference proteome</keyword>
<comment type="similarity">
    <text evidence="1">Belongs to the prefoldin subunit beta family.</text>
</comment>
<gene>
    <name evidence="3" type="ORF">MKZ38_002900</name>
</gene>
<dbReference type="GO" id="GO:0044183">
    <property type="term" value="F:protein folding chaperone"/>
    <property type="evidence" value="ECO:0007669"/>
    <property type="project" value="TreeGrafter"/>
</dbReference>
<protein>
    <submittedName>
        <fullName evidence="3">Prefoldin subunit protein</fullName>
    </submittedName>
</protein>
<name>A0AAD5RNG9_9PEZI</name>
<dbReference type="InterPro" id="IPR002777">
    <property type="entry name" value="PFD_beta-like"/>
</dbReference>
<dbReference type="Proteomes" id="UP001201980">
    <property type="component" value="Unassembled WGS sequence"/>
</dbReference>
<dbReference type="PANTHER" id="PTHR20903:SF0">
    <property type="entry name" value="PREFOLDIN SUBUNIT 1"/>
    <property type="match status" value="1"/>
</dbReference>
<dbReference type="InterPro" id="IPR009053">
    <property type="entry name" value="Prefoldin"/>
</dbReference>
<reference evidence="3" key="1">
    <citation type="submission" date="2022-07" db="EMBL/GenBank/DDBJ databases">
        <title>Draft genome sequence of Zalerion maritima ATCC 34329, a (micro)plastics degrading marine fungus.</title>
        <authorList>
            <person name="Paco A."/>
            <person name="Goncalves M.F.M."/>
            <person name="Rocha-Santos T.A.P."/>
            <person name="Alves A."/>
        </authorList>
    </citation>
    <scope>NUCLEOTIDE SEQUENCE</scope>
    <source>
        <strain evidence="3">ATCC 34329</strain>
    </source>
</reference>
<accession>A0AAD5RNG9</accession>
<keyword evidence="2" id="KW-0143">Chaperone</keyword>
<proteinExistence type="inferred from homology"/>
<dbReference type="EMBL" id="JAKWBI020000190">
    <property type="protein sequence ID" value="KAJ2899707.1"/>
    <property type="molecule type" value="Genomic_DNA"/>
</dbReference>
<dbReference type="AlphaFoldDB" id="A0AAD5RNG9"/>
<evidence type="ECO:0000313" key="3">
    <source>
        <dbReference type="EMBL" id="KAJ2899707.1"/>
    </source>
</evidence>
<dbReference type="PANTHER" id="PTHR20903">
    <property type="entry name" value="PREFOLDIN SUBUNIT 1-RELATED"/>
    <property type="match status" value="1"/>
</dbReference>
<dbReference type="GO" id="GO:0005737">
    <property type="term" value="C:cytoplasm"/>
    <property type="evidence" value="ECO:0007669"/>
    <property type="project" value="TreeGrafter"/>
</dbReference>
<evidence type="ECO:0000256" key="2">
    <source>
        <dbReference type="ARBA" id="ARBA00023186"/>
    </source>
</evidence>
<comment type="caution">
    <text evidence="3">The sequence shown here is derived from an EMBL/GenBank/DDBJ whole genome shotgun (WGS) entry which is preliminary data.</text>
</comment>
<organism evidence="3 4">
    <name type="scientific">Zalerion maritima</name>
    <dbReference type="NCBI Taxonomy" id="339359"/>
    <lineage>
        <taxon>Eukaryota</taxon>
        <taxon>Fungi</taxon>
        <taxon>Dikarya</taxon>
        <taxon>Ascomycota</taxon>
        <taxon>Pezizomycotina</taxon>
        <taxon>Sordariomycetes</taxon>
        <taxon>Lulworthiomycetidae</taxon>
        <taxon>Lulworthiales</taxon>
        <taxon>Lulworthiaceae</taxon>
        <taxon>Zalerion</taxon>
    </lineage>
</organism>
<dbReference type="Gene3D" id="1.10.287.370">
    <property type="match status" value="1"/>
</dbReference>
<sequence>MTQRDPGGDRLTTECNVCDLGDRQLVREIETQAIQAQQQISLTRTQMASKHREMRMTQLTLNEISSLSPSTNVYEGVGKMFVALPMPALKVKLGQQLKDLEGENEGLGKKLVYLETTAKNSQTHIDHMLGRAGET</sequence>
<evidence type="ECO:0000313" key="4">
    <source>
        <dbReference type="Proteomes" id="UP001201980"/>
    </source>
</evidence>
<evidence type="ECO:0000256" key="1">
    <source>
        <dbReference type="ARBA" id="ARBA00008045"/>
    </source>
</evidence>
<dbReference type="GO" id="GO:0051082">
    <property type="term" value="F:unfolded protein binding"/>
    <property type="evidence" value="ECO:0007669"/>
    <property type="project" value="InterPro"/>
</dbReference>
<dbReference type="SUPFAM" id="SSF46579">
    <property type="entry name" value="Prefoldin"/>
    <property type="match status" value="1"/>
</dbReference>
<dbReference type="GO" id="GO:0016272">
    <property type="term" value="C:prefoldin complex"/>
    <property type="evidence" value="ECO:0007669"/>
    <property type="project" value="InterPro"/>
</dbReference>
<dbReference type="Pfam" id="PF01920">
    <property type="entry name" value="Prefoldin_2"/>
    <property type="match status" value="1"/>
</dbReference>